<organism evidence="1 2">
    <name type="scientific">Cylindrotheca closterium</name>
    <dbReference type="NCBI Taxonomy" id="2856"/>
    <lineage>
        <taxon>Eukaryota</taxon>
        <taxon>Sar</taxon>
        <taxon>Stramenopiles</taxon>
        <taxon>Ochrophyta</taxon>
        <taxon>Bacillariophyta</taxon>
        <taxon>Bacillariophyceae</taxon>
        <taxon>Bacillariophycidae</taxon>
        <taxon>Bacillariales</taxon>
        <taxon>Bacillariaceae</taxon>
        <taxon>Cylindrotheca</taxon>
    </lineage>
</organism>
<proteinExistence type="predicted"/>
<evidence type="ECO:0000313" key="1">
    <source>
        <dbReference type="EMBL" id="CAJ1970286.1"/>
    </source>
</evidence>
<name>A0AAD2PY73_9STRA</name>
<dbReference type="AlphaFoldDB" id="A0AAD2PY73"/>
<dbReference type="EMBL" id="CAKOGP040002491">
    <property type="protein sequence ID" value="CAJ1970286.1"/>
    <property type="molecule type" value="Genomic_DNA"/>
</dbReference>
<dbReference type="Proteomes" id="UP001295423">
    <property type="component" value="Unassembled WGS sequence"/>
</dbReference>
<gene>
    <name evidence="1" type="ORF">CYCCA115_LOCUS24306</name>
</gene>
<accession>A0AAD2PY73</accession>
<sequence>MFDPNKVASKKKEDEERKVALRQIETWSMEIIPSEIRGDAVVAAREVICGDPECAPIDTAVTIVFNKGKDGMFGLPMEAKEVTKEILKIGFPTPEVLHKWQSGEEAEWPPLEDDVELDEAMMGQLPKLRFDIDSKVLCRIGENAETDWAAGTVIKLWYREPRWPRGSFAPYQVRLDDGREIFAPADMEQVIKAAPIGR</sequence>
<evidence type="ECO:0000313" key="2">
    <source>
        <dbReference type="Proteomes" id="UP001295423"/>
    </source>
</evidence>
<protein>
    <submittedName>
        <fullName evidence="1">Uncharacterized protein</fullName>
    </submittedName>
</protein>
<comment type="caution">
    <text evidence="1">The sequence shown here is derived from an EMBL/GenBank/DDBJ whole genome shotgun (WGS) entry which is preliminary data.</text>
</comment>
<keyword evidence="2" id="KW-1185">Reference proteome</keyword>
<reference evidence="1" key="1">
    <citation type="submission" date="2023-08" db="EMBL/GenBank/DDBJ databases">
        <authorList>
            <person name="Audoor S."/>
            <person name="Bilcke G."/>
        </authorList>
    </citation>
    <scope>NUCLEOTIDE SEQUENCE</scope>
</reference>